<dbReference type="PROSITE" id="PS51352">
    <property type="entry name" value="THIOREDOXIN_2"/>
    <property type="match status" value="3"/>
</dbReference>
<dbReference type="InterPro" id="IPR052460">
    <property type="entry name" value="ER_disulfide_reductase"/>
</dbReference>
<dbReference type="SMART" id="SM00271">
    <property type="entry name" value="DnaJ"/>
    <property type="match status" value="1"/>
</dbReference>
<evidence type="ECO:0000256" key="1">
    <source>
        <dbReference type="ARBA" id="ARBA00004163"/>
    </source>
</evidence>
<dbReference type="InterPro" id="IPR001623">
    <property type="entry name" value="DnaJ_domain"/>
</dbReference>
<evidence type="ECO:0000256" key="4">
    <source>
        <dbReference type="ARBA" id="ARBA00023006"/>
    </source>
</evidence>
<name>A0ABM5KSL2_DIAVI</name>
<evidence type="ECO:0000256" key="2">
    <source>
        <dbReference type="ARBA" id="ARBA00020920"/>
    </source>
</evidence>
<dbReference type="RefSeq" id="XP_050513175.1">
    <property type="nucleotide sequence ID" value="XM_050657218.1"/>
</dbReference>
<dbReference type="PROSITE" id="PS00636">
    <property type="entry name" value="DNAJ_1"/>
    <property type="match status" value="1"/>
</dbReference>
<feature type="domain" description="Thioredoxin" evidence="9">
    <location>
        <begin position="88"/>
        <end position="229"/>
    </location>
</feature>
<dbReference type="SUPFAM" id="SSF46565">
    <property type="entry name" value="Chaperone J-domain"/>
    <property type="match status" value="1"/>
</dbReference>
<feature type="signal peptide" evidence="7">
    <location>
        <begin position="1"/>
        <end position="22"/>
    </location>
</feature>
<comment type="subcellular location">
    <subcellularLocation>
        <location evidence="1">Endoplasmic reticulum membrane</location>
        <topology evidence="1">Single-pass type IV membrane protein</topology>
    </subcellularLocation>
</comment>
<dbReference type="PANTHER" id="PTHR44340">
    <property type="entry name" value="DNAJ HOMOLOG SUBFAMILY C MEMBER 10"/>
    <property type="match status" value="1"/>
</dbReference>
<keyword evidence="4" id="KW-0072">Autophagy</keyword>
<organism evidence="10 11">
    <name type="scientific">Diabrotica virgifera virgifera</name>
    <name type="common">western corn rootworm</name>
    <dbReference type="NCBI Taxonomy" id="50390"/>
    <lineage>
        <taxon>Eukaryota</taxon>
        <taxon>Metazoa</taxon>
        <taxon>Ecdysozoa</taxon>
        <taxon>Arthropoda</taxon>
        <taxon>Hexapoda</taxon>
        <taxon>Insecta</taxon>
        <taxon>Pterygota</taxon>
        <taxon>Neoptera</taxon>
        <taxon>Endopterygota</taxon>
        <taxon>Coleoptera</taxon>
        <taxon>Polyphaga</taxon>
        <taxon>Cucujiformia</taxon>
        <taxon>Chrysomeloidea</taxon>
        <taxon>Chrysomelidae</taxon>
        <taxon>Galerucinae</taxon>
        <taxon>Diabroticina</taxon>
        <taxon>Diabroticites</taxon>
        <taxon>Diabrotica</taxon>
    </lineage>
</organism>
<evidence type="ECO:0000259" key="8">
    <source>
        <dbReference type="PROSITE" id="PS50076"/>
    </source>
</evidence>
<feature type="domain" description="Thioredoxin" evidence="9">
    <location>
        <begin position="429"/>
        <end position="551"/>
    </location>
</feature>
<dbReference type="CDD" id="cd02961">
    <property type="entry name" value="PDI_a_family"/>
    <property type="match status" value="1"/>
</dbReference>
<dbReference type="GeneID" id="114327227"/>
<feature type="domain" description="Thioredoxin" evidence="9">
    <location>
        <begin position="661"/>
        <end position="777"/>
    </location>
</feature>
<dbReference type="EnsemblMetazoa" id="XM_050657218.1">
    <property type="protein sequence ID" value="XP_050513175.1"/>
    <property type="gene ID" value="LOC114327227"/>
</dbReference>
<feature type="chain" id="PRO_5045468556" description="DnaJ homolog subfamily C member 10" evidence="7">
    <location>
        <begin position="23"/>
        <end position="784"/>
    </location>
</feature>
<dbReference type="PRINTS" id="PR00625">
    <property type="entry name" value="JDOMAIN"/>
</dbReference>
<dbReference type="InterPro" id="IPR036869">
    <property type="entry name" value="J_dom_sf"/>
</dbReference>
<evidence type="ECO:0000256" key="6">
    <source>
        <dbReference type="ARBA" id="ARBA00035043"/>
    </source>
</evidence>
<dbReference type="PROSITE" id="PS50076">
    <property type="entry name" value="DNAJ_2"/>
    <property type="match status" value="1"/>
</dbReference>
<reference evidence="10" key="1">
    <citation type="submission" date="2025-05" db="UniProtKB">
        <authorList>
            <consortium name="EnsemblMetazoa"/>
        </authorList>
    </citation>
    <scope>IDENTIFICATION</scope>
</reference>
<dbReference type="Gene3D" id="1.10.287.110">
    <property type="entry name" value="DnaJ domain"/>
    <property type="match status" value="1"/>
</dbReference>
<dbReference type="SUPFAM" id="SSF52833">
    <property type="entry name" value="Thioredoxin-like"/>
    <property type="match status" value="5"/>
</dbReference>
<accession>A0ABM5KSL2</accession>
<dbReference type="InterPro" id="IPR018253">
    <property type="entry name" value="DnaJ_domain_CS"/>
</dbReference>
<dbReference type="Pfam" id="PF00226">
    <property type="entry name" value="DnaJ"/>
    <property type="match status" value="1"/>
</dbReference>
<evidence type="ECO:0000256" key="3">
    <source>
        <dbReference type="ARBA" id="ARBA00020921"/>
    </source>
</evidence>
<evidence type="ECO:0000259" key="9">
    <source>
        <dbReference type="PROSITE" id="PS51352"/>
    </source>
</evidence>
<keyword evidence="11" id="KW-1185">Reference proteome</keyword>
<dbReference type="InterPro" id="IPR013766">
    <property type="entry name" value="Thioredoxin_domain"/>
</dbReference>
<dbReference type="Pfam" id="PF00085">
    <property type="entry name" value="Thioredoxin"/>
    <property type="match status" value="4"/>
</dbReference>
<evidence type="ECO:0000256" key="5">
    <source>
        <dbReference type="ARBA" id="ARBA00035002"/>
    </source>
</evidence>
<sequence>MNQYLGWFLLFCTFILISISAAEENDYYKLLGINRDATVKEIRKAFKTLAVKLHPDKNKDDEDADKNFILLARAYEVLKDPDSRKHYDLYGEQTPSTQFKKKYHSYSYYHDQFGIYDDDPIIVTLSRYDYEVNILDTNQAWFVNFYSPNCHHCHDLAPTWRKLAQELEGVIRIAAVNCEDDYKLCHQLNIRAYPTLLYYEKEFHLYEGLEYKGDRTLEALEDYVLSKLDVNLPDISSDNWTDLDTGNVPWLLFLCGDNPDCPERKPMLKLGTSLEGLVSVGVIREESLCEKLSSDYKNNPMILLQPSKSDSDGPSPLKMHTIEEYGSKTLEDILSKLPDPETVDEDQFKKIKTGLEDESESPWLFCFYLGAATQLNLQLKRLPQLIPNVKVGLIHCGRNSALCSSVHIVRYPTWGVLKAGGAFELHHGRDVLYEVANFAKESTKSKNFHALCEEDFYGIIKKGTPWFIDWYAPWCPPCRRLLPVLRKASQNFDSQKVQFGTIDCTSHVDLCRSQGINSYPTSILYNNSKTHHFHGSPDARSIIEYLDDMLNPTIVTLDQDNIGLLMRKPKKQLWLVNFQHPNCGACQSLESSWRQLAKQVTVPAVKIAQLDCSSNHDICNQMDIRGYPTIRAYPLDSSGLDNYEDYRGRRDLLSLKSWTFSLLPSSVESFTAVTLEAQVLTKKYILPWIIDFYAPWCGHCVEFEPSFRTVAERLEGIVRTGKLDCEKERIFCGKTLGITAYPTVRLYISPSKYYTIESLGVSDILKQVTEILEKQKEQHDHDEL</sequence>
<dbReference type="InterPro" id="IPR017937">
    <property type="entry name" value="Thioredoxin_CS"/>
</dbReference>
<protein>
    <recommendedName>
        <fullName evidence="2">DnaJ homolog subfamily C member 10</fullName>
    </recommendedName>
    <alternativeName>
        <fullName evidence="3">DnaJ homolog subfamily C member 16</fullName>
    </alternativeName>
    <alternativeName>
        <fullName evidence="6">Endoplasmic reticulum DNA J domain-containing protein 8</fullName>
    </alternativeName>
</protein>
<dbReference type="PANTHER" id="PTHR44340:SF1">
    <property type="entry name" value="DNAJ HOMOLOG SUBFAMILY C MEMBER 10"/>
    <property type="match status" value="1"/>
</dbReference>
<evidence type="ECO:0000313" key="11">
    <source>
        <dbReference type="Proteomes" id="UP001652700"/>
    </source>
</evidence>
<keyword evidence="7" id="KW-0732">Signal</keyword>
<proteinExistence type="predicted"/>
<dbReference type="Gene3D" id="3.40.30.10">
    <property type="entry name" value="Glutaredoxin"/>
    <property type="match status" value="5"/>
</dbReference>
<dbReference type="CDD" id="cd06257">
    <property type="entry name" value="DnaJ"/>
    <property type="match status" value="1"/>
</dbReference>
<dbReference type="InterPro" id="IPR036249">
    <property type="entry name" value="Thioredoxin-like_sf"/>
</dbReference>
<dbReference type="Proteomes" id="UP001652700">
    <property type="component" value="Unplaced"/>
</dbReference>
<evidence type="ECO:0000313" key="10">
    <source>
        <dbReference type="EnsemblMetazoa" id="XP_050513175.1"/>
    </source>
</evidence>
<comment type="function">
    <text evidence="5">Plays an important role in regulating the size of autophagosomes during the formation process.</text>
</comment>
<dbReference type="PROSITE" id="PS00194">
    <property type="entry name" value="THIOREDOXIN_1"/>
    <property type="match status" value="1"/>
</dbReference>
<feature type="domain" description="J" evidence="8">
    <location>
        <begin position="26"/>
        <end position="91"/>
    </location>
</feature>
<evidence type="ECO:0000256" key="7">
    <source>
        <dbReference type="SAM" id="SignalP"/>
    </source>
</evidence>